<accession>W7XJD0</accession>
<protein>
    <submittedName>
        <fullName evidence="2">Uncharacterized protein</fullName>
    </submittedName>
</protein>
<dbReference type="KEGG" id="tet:TTHERM_000476531"/>
<organism evidence="2 3">
    <name type="scientific">Tetrahymena thermophila (strain SB210)</name>
    <dbReference type="NCBI Taxonomy" id="312017"/>
    <lineage>
        <taxon>Eukaryota</taxon>
        <taxon>Sar</taxon>
        <taxon>Alveolata</taxon>
        <taxon>Ciliophora</taxon>
        <taxon>Intramacronucleata</taxon>
        <taxon>Oligohymenophorea</taxon>
        <taxon>Hymenostomatida</taxon>
        <taxon>Tetrahymenina</taxon>
        <taxon>Tetrahymenidae</taxon>
        <taxon>Tetrahymena</taxon>
    </lineage>
</organism>
<dbReference type="RefSeq" id="XP_012653382.1">
    <property type="nucleotide sequence ID" value="XM_012797928.1"/>
</dbReference>
<reference evidence="3" key="1">
    <citation type="journal article" date="2006" name="PLoS Biol.">
        <title>Macronuclear genome sequence of the ciliate Tetrahymena thermophila, a model eukaryote.</title>
        <authorList>
            <person name="Eisen J.A."/>
            <person name="Coyne R.S."/>
            <person name="Wu M."/>
            <person name="Wu D."/>
            <person name="Thiagarajan M."/>
            <person name="Wortman J.R."/>
            <person name="Badger J.H."/>
            <person name="Ren Q."/>
            <person name="Amedeo P."/>
            <person name="Jones K.M."/>
            <person name="Tallon L.J."/>
            <person name="Delcher A.L."/>
            <person name="Salzberg S.L."/>
            <person name="Silva J.C."/>
            <person name="Haas B.J."/>
            <person name="Majoros W.H."/>
            <person name="Farzad M."/>
            <person name="Carlton J.M."/>
            <person name="Smith R.K. Jr."/>
            <person name="Garg J."/>
            <person name="Pearlman R.E."/>
            <person name="Karrer K.M."/>
            <person name="Sun L."/>
            <person name="Manning G."/>
            <person name="Elde N.C."/>
            <person name="Turkewitz A.P."/>
            <person name="Asai D.J."/>
            <person name="Wilkes D.E."/>
            <person name="Wang Y."/>
            <person name="Cai H."/>
            <person name="Collins K."/>
            <person name="Stewart B.A."/>
            <person name="Lee S.R."/>
            <person name="Wilamowska K."/>
            <person name="Weinberg Z."/>
            <person name="Ruzzo W.L."/>
            <person name="Wloga D."/>
            <person name="Gaertig J."/>
            <person name="Frankel J."/>
            <person name="Tsao C.-C."/>
            <person name="Gorovsky M.A."/>
            <person name="Keeling P.J."/>
            <person name="Waller R.F."/>
            <person name="Patron N.J."/>
            <person name="Cherry J.M."/>
            <person name="Stover N.A."/>
            <person name="Krieger C.J."/>
            <person name="del Toro C."/>
            <person name="Ryder H.F."/>
            <person name="Williamson S.C."/>
            <person name="Barbeau R.A."/>
            <person name="Hamilton E.P."/>
            <person name="Orias E."/>
        </authorList>
    </citation>
    <scope>NUCLEOTIDE SEQUENCE [LARGE SCALE GENOMIC DNA]</scope>
    <source>
        <strain evidence="3">SB210</strain>
    </source>
</reference>
<evidence type="ECO:0000313" key="3">
    <source>
        <dbReference type="Proteomes" id="UP000009168"/>
    </source>
</evidence>
<dbReference type="InParanoid" id="W7XJD0"/>
<dbReference type="EMBL" id="GG662667">
    <property type="protein sequence ID" value="EWS74049.1"/>
    <property type="molecule type" value="Genomic_DNA"/>
</dbReference>
<keyword evidence="3" id="KW-1185">Reference proteome</keyword>
<sequence>MIKSQKPQKNLQKKNHQKINKKINKKQINKQLKSANRKISQKRNNLNKKQIKLIKYHQSNQFQLPLIYFLQRTFSQIDFNVKQILVIFSMKLLFNYFKTLFKKSFQQYLQIKYKSLFKFYDQLQQIYLIHQQNYSNLIYYFLILVLQIKNYKKSKFQLYKIFSSIIID</sequence>
<dbReference type="AlphaFoldDB" id="W7XJD0"/>
<feature type="region of interest" description="Disordered" evidence="1">
    <location>
        <begin position="1"/>
        <end position="20"/>
    </location>
</feature>
<evidence type="ECO:0000313" key="2">
    <source>
        <dbReference type="EMBL" id="EWS74049.1"/>
    </source>
</evidence>
<proteinExistence type="predicted"/>
<dbReference type="GeneID" id="24439181"/>
<name>W7XJD0_TETTS</name>
<gene>
    <name evidence="2" type="ORF">TTHERM_000476531</name>
</gene>
<feature type="compositionally biased region" description="Basic residues" evidence="1">
    <location>
        <begin position="11"/>
        <end position="20"/>
    </location>
</feature>
<feature type="compositionally biased region" description="Low complexity" evidence="1">
    <location>
        <begin position="1"/>
        <end position="10"/>
    </location>
</feature>
<evidence type="ECO:0000256" key="1">
    <source>
        <dbReference type="SAM" id="MobiDB-lite"/>
    </source>
</evidence>
<dbReference type="Proteomes" id="UP000009168">
    <property type="component" value="Unassembled WGS sequence"/>
</dbReference>